<evidence type="ECO:0000256" key="1">
    <source>
        <dbReference type="SAM" id="MobiDB-lite"/>
    </source>
</evidence>
<evidence type="ECO:0000313" key="2">
    <source>
        <dbReference type="EMBL" id="KIO26637.1"/>
    </source>
</evidence>
<dbReference type="Proteomes" id="UP000054248">
    <property type="component" value="Unassembled WGS sequence"/>
</dbReference>
<evidence type="ECO:0008006" key="4">
    <source>
        <dbReference type="Google" id="ProtNLM"/>
    </source>
</evidence>
<feature type="region of interest" description="Disordered" evidence="1">
    <location>
        <begin position="23"/>
        <end position="48"/>
    </location>
</feature>
<proteinExistence type="predicted"/>
<organism evidence="2 3">
    <name type="scientific">Tulasnella calospora MUT 4182</name>
    <dbReference type="NCBI Taxonomy" id="1051891"/>
    <lineage>
        <taxon>Eukaryota</taxon>
        <taxon>Fungi</taxon>
        <taxon>Dikarya</taxon>
        <taxon>Basidiomycota</taxon>
        <taxon>Agaricomycotina</taxon>
        <taxon>Agaricomycetes</taxon>
        <taxon>Cantharellales</taxon>
        <taxon>Tulasnellaceae</taxon>
        <taxon>Tulasnella</taxon>
    </lineage>
</organism>
<dbReference type="SUPFAM" id="SSF52047">
    <property type="entry name" value="RNI-like"/>
    <property type="match status" value="1"/>
</dbReference>
<keyword evidence="3" id="KW-1185">Reference proteome</keyword>
<reference evidence="3" key="2">
    <citation type="submission" date="2015-01" db="EMBL/GenBank/DDBJ databases">
        <title>Evolutionary Origins and Diversification of the Mycorrhizal Mutualists.</title>
        <authorList>
            <consortium name="DOE Joint Genome Institute"/>
            <consortium name="Mycorrhizal Genomics Consortium"/>
            <person name="Kohler A."/>
            <person name="Kuo A."/>
            <person name="Nagy L.G."/>
            <person name="Floudas D."/>
            <person name="Copeland A."/>
            <person name="Barry K.W."/>
            <person name="Cichocki N."/>
            <person name="Veneault-Fourrey C."/>
            <person name="LaButti K."/>
            <person name="Lindquist E.A."/>
            <person name="Lipzen A."/>
            <person name="Lundell T."/>
            <person name="Morin E."/>
            <person name="Murat C."/>
            <person name="Riley R."/>
            <person name="Ohm R."/>
            <person name="Sun H."/>
            <person name="Tunlid A."/>
            <person name="Henrissat B."/>
            <person name="Grigoriev I.V."/>
            <person name="Hibbett D.S."/>
            <person name="Martin F."/>
        </authorList>
    </citation>
    <scope>NUCLEOTIDE SEQUENCE [LARGE SCALE GENOMIC DNA]</scope>
    <source>
        <strain evidence="3">MUT 4182</strain>
    </source>
</reference>
<dbReference type="OrthoDB" id="2851736at2759"/>
<evidence type="ECO:0000313" key="3">
    <source>
        <dbReference type="Proteomes" id="UP000054248"/>
    </source>
</evidence>
<feature type="compositionally biased region" description="Acidic residues" evidence="1">
    <location>
        <begin position="30"/>
        <end position="47"/>
    </location>
</feature>
<dbReference type="AlphaFoldDB" id="A0A0C3LZ02"/>
<gene>
    <name evidence="2" type="ORF">M407DRAFT_24082</name>
</gene>
<sequence>MCLSPRPPVYWVSKFNDAHPKATLKPWEQTDSEEDWGTDETEDEIDPEEHHVTAPVIRSTQNVGSFTLLPVELVANILYLVCSPSTDSTMHAKLVYQLMSVCTLFNDVILGKPEFWNSIVMPLYDRPIDHIPLYVQRSKSLPLNIILHLRPHDHGFSRRQRFKARTFTLFGEAHRWRTLQIVMDDPWKDITSVLPPVLPTLESLQVTSKHRHALDRPPLCIRTRLPRLNSLQVEQVRLDWSALQLEQKLDTLLLHDLYLDTETWFACFGFVRACTQLRNLEFRAIVPPSGVFVPLQTTPEHEISLPLLQALRITTNAPKPTTRTLIRNLHAPELRALWIGQTHLLTLAVTSSKWDFEGAHLRFPRLERLILQSISGVEEVLRNSLSDLPTITHLAILQGAFTSPSTLPLNDDTGHLLCPNLTSLVTKGISPQVLRSALEPYALAGVRLRLWAHADDIALSGLSGESAFEELEQSVSWLRRTFDLRTVGMASTALYRSWEAVRSRLWMKHQVLGADATEVEGWSLRL</sequence>
<accession>A0A0C3LZ02</accession>
<dbReference type="HOGENOM" id="CLU_517958_0_0_1"/>
<reference evidence="2 3" key="1">
    <citation type="submission" date="2014-04" db="EMBL/GenBank/DDBJ databases">
        <authorList>
            <consortium name="DOE Joint Genome Institute"/>
            <person name="Kuo A."/>
            <person name="Girlanda M."/>
            <person name="Perotto S."/>
            <person name="Kohler A."/>
            <person name="Nagy L.G."/>
            <person name="Floudas D."/>
            <person name="Copeland A."/>
            <person name="Barry K.W."/>
            <person name="Cichocki N."/>
            <person name="Veneault-Fourrey C."/>
            <person name="LaButti K."/>
            <person name="Lindquist E.A."/>
            <person name="Lipzen A."/>
            <person name="Lundell T."/>
            <person name="Morin E."/>
            <person name="Murat C."/>
            <person name="Sun H."/>
            <person name="Tunlid A."/>
            <person name="Henrissat B."/>
            <person name="Grigoriev I.V."/>
            <person name="Hibbett D.S."/>
            <person name="Martin F."/>
            <person name="Nordberg H.P."/>
            <person name="Cantor M.N."/>
            <person name="Hua S.X."/>
        </authorList>
    </citation>
    <scope>NUCLEOTIDE SEQUENCE [LARGE SCALE GENOMIC DNA]</scope>
    <source>
        <strain evidence="2 3">MUT 4182</strain>
    </source>
</reference>
<name>A0A0C3LZ02_9AGAM</name>
<protein>
    <recommendedName>
        <fullName evidence="4">F-box domain-containing protein</fullName>
    </recommendedName>
</protein>
<dbReference type="EMBL" id="KN823021">
    <property type="protein sequence ID" value="KIO26637.1"/>
    <property type="molecule type" value="Genomic_DNA"/>
</dbReference>